<evidence type="ECO:0000256" key="5">
    <source>
        <dbReference type="ARBA" id="ARBA00022723"/>
    </source>
</evidence>
<feature type="region of interest" description="Disordered" evidence="12">
    <location>
        <begin position="65"/>
        <end position="97"/>
    </location>
</feature>
<feature type="domain" description="SET" evidence="13">
    <location>
        <begin position="702"/>
        <end position="819"/>
    </location>
</feature>
<proteinExistence type="predicted"/>
<evidence type="ECO:0000313" key="18">
    <source>
        <dbReference type="Proteomes" id="UP000243459"/>
    </source>
</evidence>
<evidence type="ECO:0000256" key="11">
    <source>
        <dbReference type="ARBA" id="ARBA00054897"/>
    </source>
</evidence>
<feature type="domain" description="PWWP" evidence="14">
    <location>
        <begin position="203"/>
        <end position="272"/>
    </location>
</feature>
<dbReference type="InterPro" id="IPR050701">
    <property type="entry name" value="Histone_Mod_Regulator"/>
</dbReference>
<keyword evidence="6" id="KW-0677">Repeat</keyword>
<dbReference type="CDD" id="cd20143">
    <property type="entry name" value="PWWP_AtATX3-like"/>
    <property type="match status" value="1"/>
</dbReference>
<evidence type="ECO:0000256" key="7">
    <source>
        <dbReference type="ARBA" id="ARBA00022771"/>
    </source>
</evidence>
<dbReference type="GO" id="GO:0008270">
    <property type="term" value="F:zinc ion binding"/>
    <property type="evidence" value="ECO:0007669"/>
    <property type="project" value="UniProtKB-KW"/>
</dbReference>
<comment type="subcellular location">
    <subcellularLocation>
        <location evidence="1">Nucleus</location>
    </subcellularLocation>
</comment>
<dbReference type="PROSITE" id="PS50812">
    <property type="entry name" value="PWWP"/>
    <property type="match status" value="1"/>
</dbReference>
<evidence type="ECO:0000256" key="10">
    <source>
        <dbReference type="ARBA" id="ARBA00052314"/>
    </source>
</evidence>
<dbReference type="AlphaFoldDB" id="A0A5P1EV37"/>
<dbReference type="Gene3D" id="2.30.30.140">
    <property type="match status" value="1"/>
</dbReference>
<protein>
    <recommendedName>
        <fullName evidence="19">Histone-lysine N-methyltransferase</fullName>
    </recommendedName>
</protein>
<reference evidence="18" key="1">
    <citation type="journal article" date="2017" name="Nat. Commun.">
        <title>The asparagus genome sheds light on the origin and evolution of a young Y chromosome.</title>
        <authorList>
            <person name="Harkess A."/>
            <person name="Zhou J."/>
            <person name="Xu C."/>
            <person name="Bowers J.E."/>
            <person name="Van der Hulst R."/>
            <person name="Ayyampalayam S."/>
            <person name="Mercati F."/>
            <person name="Riccardi P."/>
            <person name="McKain M.R."/>
            <person name="Kakrana A."/>
            <person name="Tang H."/>
            <person name="Ray J."/>
            <person name="Groenendijk J."/>
            <person name="Arikit S."/>
            <person name="Mathioni S.M."/>
            <person name="Nakano M."/>
            <person name="Shan H."/>
            <person name="Telgmann-Rauber A."/>
            <person name="Kanno A."/>
            <person name="Yue Z."/>
            <person name="Chen H."/>
            <person name="Li W."/>
            <person name="Chen Y."/>
            <person name="Xu X."/>
            <person name="Zhang Y."/>
            <person name="Luo S."/>
            <person name="Chen H."/>
            <person name="Gao J."/>
            <person name="Mao Z."/>
            <person name="Pires J.C."/>
            <person name="Luo M."/>
            <person name="Kudrna D."/>
            <person name="Wing R.A."/>
            <person name="Meyers B.C."/>
            <person name="Yi K."/>
            <person name="Kong H."/>
            <person name="Lavrijsen P."/>
            <person name="Sunseri F."/>
            <person name="Falavigna A."/>
            <person name="Ye Y."/>
            <person name="Leebens-Mack J.H."/>
            <person name="Chen G."/>
        </authorList>
    </citation>
    <scope>NUCLEOTIDE SEQUENCE [LARGE SCALE GENOMIC DNA]</scope>
    <source>
        <strain evidence="18">cv. DH0086</strain>
    </source>
</reference>
<dbReference type="SUPFAM" id="SSF63748">
    <property type="entry name" value="Tudor/PWWP/MBT"/>
    <property type="match status" value="1"/>
</dbReference>
<dbReference type="CDD" id="cd10518">
    <property type="entry name" value="SET_SETD1-like"/>
    <property type="match status" value="1"/>
</dbReference>
<evidence type="ECO:0000259" key="16">
    <source>
        <dbReference type="PROSITE" id="PS51805"/>
    </source>
</evidence>
<evidence type="ECO:0000256" key="2">
    <source>
        <dbReference type="ARBA" id="ARBA00022603"/>
    </source>
</evidence>
<evidence type="ECO:0000313" key="17">
    <source>
        <dbReference type="EMBL" id="ONK69925.1"/>
    </source>
</evidence>
<evidence type="ECO:0000259" key="14">
    <source>
        <dbReference type="PROSITE" id="PS50812"/>
    </source>
</evidence>
<dbReference type="InterPro" id="IPR034732">
    <property type="entry name" value="EPHD"/>
</dbReference>
<feature type="domain" description="Post-SET" evidence="15">
    <location>
        <begin position="828"/>
        <end position="844"/>
    </location>
</feature>
<evidence type="ECO:0000256" key="1">
    <source>
        <dbReference type="ARBA" id="ARBA00004123"/>
    </source>
</evidence>
<evidence type="ECO:0000256" key="9">
    <source>
        <dbReference type="ARBA" id="ARBA00023242"/>
    </source>
</evidence>
<dbReference type="PANTHER" id="PTHR13793:SF132">
    <property type="entry name" value="HISTONE-LYSINE N-METHYLTRANSFERASE ATX5"/>
    <property type="match status" value="1"/>
</dbReference>
<keyword evidence="4" id="KW-0949">S-adenosyl-L-methionine</keyword>
<dbReference type="PROSITE" id="PS51805">
    <property type="entry name" value="EPHD"/>
    <property type="match status" value="1"/>
</dbReference>
<feature type="region of interest" description="Disordered" evidence="12">
    <location>
        <begin position="109"/>
        <end position="140"/>
    </location>
</feature>
<dbReference type="Gene3D" id="3.30.40.10">
    <property type="entry name" value="Zinc/RING finger domain, C3HC4 (zinc finger)"/>
    <property type="match status" value="1"/>
</dbReference>
<dbReference type="InterPro" id="IPR013083">
    <property type="entry name" value="Znf_RING/FYVE/PHD"/>
</dbReference>
<keyword evidence="5" id="KW-0479">Metal-binding</keyword>
<evidence type="ECO:0000259" key="13">
    <source>
        <dbReference type="PROSITE" id="PS50280"/>
    </source>
</evidence>
<sequence length="844" mass="95141">MIVKRCLRSSTSALKRCSGPPNVVDEDDDGEQRVDAMPRLKRPGPDPFALENLWRDSAGDDASSAVVTSSSTASSFYSGGVRSSTNRWDPARTSRGRAKVIPKRLPDCVLIDPGDEKRPNSKTLDPDFDGRGENSVGSRTNPIALYGKEEQDLYWACRNFNRNKHFSPSRSTVTKEGNCDVGEQWWQDCNFEQGGANMTQLAVGDVVWAQLGSTYPAWPAIVVDAMQQSSKTDSDLCVPGAILVMFFGCFGPGNKRDYAWVKQELIFPFLDHLDRFQEQTELQKSRLSDFHTAIEEAFLAEHGFSGVQDNIAMVVQPSNHHKLLPRVIQEVTGSNHDQDCQSQIKDLEGVDYLCSKYKADAVTDRTEVRYTEKSCQDKHFSKVDVVCCGMEGMYLPDQHLVMCPCGSCKGMKHTLTEWERHTGCRSKKWKSSVKVKSTMTPLSQWIERNHDSTIFAYDAKYSSQTVRKEKILAVLQGGALKPTDVDTLWVHVTCAWFQPVVSFASEEKMEPAIGIANIPLESFCKTCVICKQMHGSCTKCYTCSTYYHAMCASRAGYRMELHCEEKNRRQITRWVSYCSLHRTPDPDTVLVIHTPHGVFTSKKLLQKNRKNNASRKIRIDIQQDSPLPSHHSETSSAARCLIYKKTGTKRKLEDAAAHIIKGSCHHSIGEILRLNVSMNKKDPESFSTYRERLSYLQSTEKSRVCFGRSGIHGWGLFARRNIQEGEMIIEYRGEQVRRSVADLREAQYQLEGKDCYLFKISEEVVVDATTKGNIARLINHSCTPNCYARIMSVGGEENRIILIAKSNVSAGSELTYDYLFDPDESADKKVPCFCQAPNCRKFMN</sequence>
<dbReference type="SMART" id="SM00508">
    <property type="entry name" value="PostSET"/>
    <property type="match status" value="1"/>
</dbReference>
<dbReference type="InterPro" id="IPR003616">
    <property type="entry name" value="Post-SET_dom"/>
</dbReference>
<dbReference type="Pfam" id="PF00856">
    <property type="entry name" value="SET"/>
    <property type="match status" value="1"/>
</dbReference>
<evidence type="ECO:0000259" key="15">
    <source>
        <dbReference type="PROSITE" id="PS50868"/>
    </source>
</evidence>
<keyword evidence="9" id="KW-0539">Nucleus</keyword>
<evidence type="ECO:0000256" key="6">
    <source>
        <dbReference type="ARBA" id="ARBA00022737"/>
    </source>
</evidence>
<comment type="catalytic activity">
    <reaction evidence="10">
        <text>L-lysyl-[histone] + S-adenosyl-L-methionine = N(6)-methyl-L-lysyl-[histone] + S-adenosyl-L-homocysteine + H(+)</text>
        <dbReference type="Rhea" id="RHEA:10024"/>
        <dbReference type="Rhea" id="RHEA-COMP:9845"/>
        <dbReference type="Rhea" id="RHEA-COMP:9846"/>
        <dbReference type="ChEBI" id="CHEBI:15378"/>
        <dbReference type="ChEBI" id="CHEBI:29969"/>
        <dbReference type="ChEBI" id="CHEBI:57856"/>
        <dbReference type="ChEBI" id="CHEBI:59789"/>
        <dbReference type="ChEBI" id="CHEBI:61929"/>
    </reaction>
</comment>
<gene>
    <name evidence="17" type="ORF">A4U43_C05F28290</name>
</gene>
<feature type="compositionally biased region" description="Basic and acidic residues" evidence="12">
    <location>
        <begin position="114"/>
        <end position="132"/>
    </location>
</feature>
<organism evidence="17 18">
    <name type="scientific">Asparagus officinalis</name>
    <name type="common">Garden asparagus</name>
    <dbReference type="NCBI Taxonomy" id="4686"/>
    <lineage>
        <taxon>Eukaryota</taxon>
        <taxon>Viridiplantae</taxon>
        <taxon>Streptophyta</taxon>
        <taxon>Embryophyta</taxon>
        <taxon>Tracheophyta</taxon>
        <taxon>Spermatophyta</taxon>
        <taxon>Magnoliopsida</taxon>
        <taxon>Liliopsida</taxon>
        <taxon>Asparagales</taxon>
        <taxon>Asparagaceae</taxon>
        <taxon>Asparagoideae</taxon>
        <taxon>Asparagus</taxon>
    </lineage>
</organism>
<name>A0A5P1EV37_ASPOF</name>
<comment type="function">
    <text evidence="11">Histone methyltransferase.</text>
</comment>
<evidence type="ECO:0000256" key="8">
    <source>
        <dbReference type="ARBA" id="ARBA00022833"/>
    </source>
</evidence>
<accession>A0A5P1EV37</accession>
<keyword evidence="18" id="KW-1185">Reference proteome</keyword>
<dbReference type="SUPFAM" id="SSF82199">
    <property type="entry name" value="SET domain"/>
    <property type="match status" value="1"/>
</dbReference>
<keyword evidence="3" id="KW-0808">Transferase</keyword>
<evidence type="ECO:0000256" key="4">
    <source>
        <dbReference type="ARBA" id="ARBA00022691"/>
    </source>
</evidence>
<feature type="compositionally biased region" description="Low complexity" evidence="12">
    <location>
        <begin position="65"/>
        <end position="81"/>
    </location>
</feature>
<dbReference type="GO" id="GO:0032259">
    <property type="term" value="P:methylation"/>
    <property type="evidence" value="ECO:0007669"/>
    <property type="project" value="UniProtKB-KW"/>
</dbReference>
<keyword evidence="2" id="KW-0489">Methyltransferase</keyword>
<dbReference type="EMBL" id="CM007385">
    <property type="protein sequence ID" value="ONK69925.1"/>
    <property type="molecule type" value="Genomic_DNA"/>
</dbReference>
<evidence type="ECO:0000256" key="12">
    <source>
        <dbReference type="SAM" id="MobiDB-lite"/>
    </source>
</evidence>
<dbReference type="InterPro" id="IPR001214">
    <property type="entry name" value="SET_dom"/>
</dbReference>
<dbReference type="FunFam" id="3.30.40.10:FF:000464">
    <property type="entry name" value="Histone-lysine N-methyltransferase"/>
    <property type="match status" value="1"/>
</dbReference>
<dbReference type="FunFam" id="2.170.270.10:FF:000058">
    <property type="entry name" value="Histone-lysine N-methyltransferase"/>
    <property type="match status" value="1"/>
</dbReference>
<dbReference type="Gramene" id="ONK69925">
    <property type="protein sequence ID" value="ONK69925"/>
    <property type="gene ID" value="A4U43_C05F28290"/>
</dbReference>
<dbReference type="PROSITE" id="PS50868">
    <property type="entry name" value="POST_SET"/>
    <property type="match status" value="1"/>
</dbReference>
<feature type="domain" description="PHD-type" evidence="16">
    <location>
        <begin position="466"/>
        <end position="582"/>
    </location>
</feature>
<dbReference type="Gene3D" id="2.170.270.10">
    <property type="entry name" value="SET domain"/>
    <property type="match status" value="1"/>
</dbReference>
<keyword evidence="7" id="KW-0863">Zinc-finger</keyword>
<keyword evidence="8" id="KW-0862">Zinc</keyword>
<dbReference type="GO" id="GO:0048188">
    <property type="term" value="C:Set1C/COMPASS complex"/>
    <property type="evidence" value="ECO:0007669"/>
    <property type="project" value="UniProtKB-ARBA"/>
</dbReference>
<dbReference type="Pfam" id="PF13832">
    <property type="entry name" value="zf-HC5HC2H_2"/>
    <property type="match status" value="1"/>
</dbReference>
<evidence type="ECO:0000256" key="3">
    <source>
        <dbReference type="ARBA" id="ARBA00022679"/>
    </source>
</evidence>
<dbReference type="Pfam" id="PF00855">
    <property type="entry name" value="PWWP"/>
    <property type="match status" value="1"/>
</dbReference>
<dbReference type="Proteomes" id="UP000243459">
    <property type="component" value="Chromosome 5"/>
</dbReference>
<dbReference type="PANTHER" id="PTHR13793">
    <property type="entry name" value="PHD FINGER PROTEINS"/>
    <property type="match status" value="1"/>
</dbReference>
<evidence type="ECO:0008006" key="19">
    <source>
        <dbReference type="Google" id="ProtNLM"/>
    </source>
</evidence>
<dbReference type="InterPro" id="IPR000313">
    <property type="entry name" value="PWWP_dom"/>
</dbReference>
<dbReference type="PROSITE" id="PS50280">
    <property type="entry name" value="SET"/>
    <property type="match status" value="1"/>
</dbReference>
<dbReference type="InterPro" id="IPR046341">
    <property type="entry name" value="SET_dom_sf"/>
</dbReference>
<dbReference type="GO" id="GO:0006357">
    <property type="term" value="P:regulation of transcription by RNA polymerase II"/>
    <property type="evidence" value="ECO:0007669"/>
    <property type="project" value="TreeGrafter"/>
</dbReference>
<dbReference type="SMART" id="SM00317">
    <property type="entry name" value="SET"/>
    <property type="match status" value="1"/>
</dbReference>
<dbReference type="GO" id="GO:0008168">
    <property type="term" value="F:methyltransferase activity"/>
    <property type="evidence" value="ECO:0007669"/>
    <property type="project" value="UniProtKB-KW"/>
</dbReference>